<evidence type="ECO:0000256" key="1">
    <source>
        <dbReference type="SAM" id="Coils"/>
    </source>
</evidence>
<reference evidence="3 4" key="2">
    <citation type="journal article" date="2016" name="Int. J. Syst. Evol. Microbiol.">
        <title>Vitellibacter aquimaris sp. nov., a marine bacterium isolated from seawater.</title>
        <authorList>
            <person name="Thevarajoo S."/>
            <person name="Selvaratnam C."/>
            <person name="Goh K.M."/>
            <person name="Hong K.W."/>
            <person name="Chan X.Y."/>
            <person name="Chan K.G."/>
            <person name="Chong C.S."/>
        </authorList>
    </citation>
    <scope>NUCLEOTIDE SEQUENCE [LARGE SCALE GENOMIC DNA]</scope>
    <source>
        <strain evidence="3 4">D-24</strain>
    </source>
</reference>
<reference evidence="4" key="1">
    <citation type="submission" date="2014-10" db="EMBL/GenBank/DDBJ databases">
        <title>Genome sequencing of Vitellibacter sp. D-24.</title>
        <authorList>
            <person name="Thevarajoo S."/>
            <person name="Selvaratnam C."/>
            <person name="Goh K.M."/>
            <person name="Chong C.S."/>
        </authorList>
    </citation>
    <scope>NUCLEOTIDE SEQUENCE [LARGE SCALE GENOMIC DNA]</scope>
    <source>
        <strain evidence="4">D-24</strain>
    </source>
</reference>
<dbReference type="Proteomes" id="UP000070138">
    <property type="component" value="Unassembled WGS sequence"/>
</dbReference>
<keyword evidence="2" id="KW-0732">Signal</keyword>
<feature type="coiled-coil region" evidence="1">
    <location>
        <begin position="29"/>
        <end position="61"/>
    </location>
</feature>
<accession>A0A137RGC8</accession>
<dbReference type="STRING" id="1548749.LS48_10645"/>
<organism evidence="3 4">
    <name type="scientific">Aequorivita aquimaris</name>
    <dbReference type="NCBI Taxonomy" id="1548749"/>
    <lineage>
        <taxon>Bacteria</taxon>
        <taxon>Pseudomonadati</taxon>
        <taxon>Bacteroidota</taxon>
        <taxon>Flavobacteriia</taxon>
        <taxon>Flavobacteriales</taxon>
        <taxon>Flavobacteriaceae</taxon>
        <taxon>Aequorivita</taxon>
    </lineage>
</organism>
<proteinExistence type="predicted"/>
<evidence type="ECO:0008006" key="5">
    <source>
        <dbReference type="Google" id="ProtNLM"/>
    </source>
</evidence>
<dbReference type="OrthoDB" id="1466811at2"/>
<dbReference type="EMBL" id="JRWG01000006">
    <property type="protein sequence ID" value="KXN98539.1"/>
    <property type="molecule type" value="Genomic_DNA"/>
</dbReference>
<gene>
    <name evidence="3" type="ORF">LS48_10645</name>
</gene>
<evidence type="ECO:0000313" key="3">
    <source>
        <dbReference type="EMBL" id="KXN98539.1"/>
    </source>
</evidence>
<name>A0A137RGC8_9FLAO</name>
<evidence type="ECO:0000313" key="4">
    <source>
        <dbReference type="Proteomes" id="UP000070138"/>
    </source>
</evidence>
<dbReference type="AlphaFoldDB" id="A0A137RGC8"/>
<keyword evidence="1" id="KW-0175">Coiled coil</keyword>
<sequence>MKLITFTTALALWLLAGVCTQAQENDHDTKTAVERLNSLKEKIVQEEKDALKLDVENINKRLESGNITEAEAENLKQEAAEKHALNIENRLAIIDNKVALIQRNGNIDEDEDGQIILRFGSSGKDSENDNVLYIGPKNKKRKYDRRTTSDLVFAFGLNNAITEGESLQDSDFKVAGSRFVELGWAWKTRVFKNTNWVRVKYGLSFQFNGLKPTDNRYYVDTGEQTELQEYPLDLDKSKFRMDNLVVPIHFEFGPSKKIEHDDYFRYSTENKIKIGLGGYAGINLSTRQKLKFEEEGEDRKLKLKANYNTNNFIYGLSGYIGWQGVALYAKYDLNTIFKNNPIDQRNVSLGLRFDMD</sequence>
<comment type="caution">
    <text evidence="3">The sequence shown here is derived from an EMBL/GenBank/DDBJ whole genome shotgun (WGS) entry which is preliminary data.</text>
</comment>
<evidence type="ECO:0000256" key="2">
    <source>
        <dbReference type="SAM" id="SignalP"/>
    </source>
</evidence>
<dbReference type="RefSeq" id="WP_062622623.1">
    <property type="nucleotide sequence ID" value="NZ_JRWG01000006.1"/>
</dbReference>
<feature type="chain" id="PRO_5007479746" description="PorT family protein" evidence="2">
    <location>
        <begin position="23"/>
        <end position="356"/>
    </location>
</feature>
<protein>
    <recommendedName>
        <fullName evidence="5">PorT family protein</fullName>
    </recommendedName>
</protein>
<keyword evidence="4" id="KW-1185">Reference proteome</keyword>
<feature type="signal peptide" evidence="2">
    <location>
        <begin position="1"/>
        <end position="22"/>
    </location>
</feature>
<dbReference type="PATRIC" id="fig|1548749.3.peg.2238"/>